<keyword evidence="2" id="KW-1185">Reference proteome</keyword>
<dbReference type="EMBL" id="CP038033">
    <property type="protein sequence ID" value="QBQ53359.1"/>
    <property type="molecule type" value="Genomic_DNA"/>
</dbReference>
<evidence type="ECO:0000313" key="1">
    <source>
        <dbReference type="EMBL" id="QBQ53359.1"/>
    </source>
</evidence>
<evidence type="ECO:0008006" key="3">
    <source>
        <dbReference type="Google" id="ProtNLM"/>
    </source>
</evidence>
<accession>A0A4P7BVZ5</accession>
<dbReference type="RefSeq" id="WP_134356374.1">
    <property type="nucleotide sequence ID" value="NZ_CP038033.1"/>
</dbReference>
<reference evidence="1 2" key="1">
    <citation type="submission" date="2019-03" db="EMBL/GenBank/DDBJ databases">
        <title>The genome sequence of Nitrosococcus wardiae strain D1FHST reveals the archetypal metabolic capacity of ammonia-oxidizing Gammaproteobacteria.</title>
        <authorList>
            <person name="Wang L."/>
            <person name="Lim C.K."/>
            <person name="Hanson T.E."/>
            <person name="Dang H."/>
            <person name="Klotz M.G."/>
        </authorList>
    </citation>
    <scope>NUCLEOTIDE SEQUENCE [LARGE SCALE GENOMIC DNA]</scope>
    <source>
        <strain evidence="1 2">D1FHS</strain>
    </source>
</reference>
<name>A0A4P7BVZ5_9GAMM</name>
<dbReference type="AlphaFoldDB" id="A0A4P7BVZ5"/>
<proteinExistence type="predicted"/>
<protein>
    <recommendedName>
        <fullName evidence="3">DUF1819 family protein</fullName>
    </recommendedName>
</protein>
<evidence type="ECO:0000313" key="2">
    <source>
        <dbReference type="Proteomes" id="UP000294325"/>
    </source>
</evidence>
<dbReference type="OrthoDB" id="69057at2"/>
<sequence>MGVISDLNFETGIAGLSPIQALAWGFRLGERGTHTSRTIMLKELSDLLEAVPGEVSRKDYADAIMEANCLGKRTAATRKLSLQRLSELYGLDGRVILFRVLRDLWGRFETSRPLLALLLALARDPLLRATTRAVVGTPYGHEFARQPMKDALSDAVGERLSEATLDKVIRNASSSWTQSGHLRGRGRKTRRCVVATPAATAYALLLGFAVGQRGRLLFETPWTVVLDAGPDELIDAAVDAKQLGLLNLKQSGSMIDVSFPTILTEKERELLHGTHREAS</sequence>
<gene>
    <name evidence="1" type="ORF">E3U44_01685</name>
</gene>
<dbReference type="KEGG" id="nwr:E3U44_01685"/>
<dbReference type="Proteomes" id="UP000294325">
    <property type="component" value="Chromosome"/>
</dbReference>
<organism evidence="1 2">
    <name type="scientific">Nitrosococcus wardiae</name>
    <dbReference type="NCBI Taxonomy" id="1814290"/>
    <lineage>
        <taxon>Bacteria</taxon>
        <taxon>Pseudomonadati</taxon>
        <taxon>Pseudomonadota</taxon>
        <taxon>Gammaproteobacteria</taxon>
        <taxon>Chromatiales</taxon>
        <taxon>Chromatiaceae</taxon>
        <taxon>Nitrosococcus</taxon>
    </lineage>
</organism>